<keyword evidence="4" id="KW-0575">Peroxidase</keyword>
<evidence type="ECO:0000256" key="1">
    <source>
        <dbReference type="ARBA" id="ARBA00022729"/>
    </source>
</evidence>
<dbReference type="GO" id="GO:0004601">
    <property type="term" value="F:peroxidase activity"/>
    <property type="evidence" value="ECO:0007669"/>
    <property type="project" value="UniProtKB-KW"/>
</dbReference>
<dbReference type="Proteomes" id="UP000217676">
    <property type="component" value="Chromosome"/>
</dbReference>
<dbReference type="EMBL" id="AP017424">
    <property type="protein sequence ID" value="BAU87743.1"/>
    <property type="molecule type" value="Genomic_DNA"/>
</dbReference>
<keyword evidence="4" id="KW-0560">Oxidoreductase</keyword>
<dbReference type="PANTHER" id="PTHR46580:SF4">
    <property type="entry name" value="ATP_GTP-BINDING PROTEIN"/>
    <property type="match status" value="1"/>
</dbReference>
<gene>
    <name evidence="4" type="ORF">SLA_6877</name>
</gene>
<feature type="signal peptide" evidence="2">
    <location>
        <begin position="1"/>
        <end position="32"/>
    </location>
</feature>
<evidence type="ECO:0000313" key="4">
    <source>
        <dbReference type="EMBL" id="BAU87743.1"/>
    </source>
</evidence>
<keyword evidence="1 2" id="KW-0732">Signal</keyword>
<dbReference type="InterPro" id="IPR016047">
    <property type="entry name" value="M23ase_b-sheet_dom"/>
</dbReference>
<dbReference type="InterPro" id="IPR011055">
    <property type="entry name" value="Dup_hybrid_motif"/>
</dbReference>
<dbReference type="AlphaFoldDB" id="A0A160P9N8"/>
<feature type="domain" description="M23ase beta-sheet core" evidence="3">
    <location>
        <begin position="78"/>
        <end position="159"/>
    </location>
</feature>
<reference evidence="4 5" key="1">
    <citation type="journal article" date="2016" name="Genome Announc.">
        <title>Complete Genome Sequence of Thiostrepton-Producing Streptomyces laurentii ATCC 31255.</title>
        <authorList>
            <person name="Doi K."/>
            <person name="Fujino Y."/>
            <person name="Nagayoshi Y."/>
            <person name="Ohshima T."/>
            <person name="Ogata S."/>
        </authorList>
    </citation>
    <scope>NUCLEOTIDE SEQUENCE [LARGE SCALE GENOMIC DNA]</scope>
    <source>
        <strain evidence="4 5">ATCC 31255</strain>
    </source>
</reference>
<dbReference type="Gene3D" id="2.70.70.10">
    <property type="entry name" value="Glucose Permease (Domain IIA)"/>
    <property type="match status" value="1"/>
</dbReference>
<keyword evidence="5" id="KW-1185">Reference proteome</keyword>
<evidence type="ECO:0000256" key="2">
    <source>
        <dbReference type="SAM" id="SignalP"/>
    </source>
</evidence>
<organism evidence="4 5">
    <name type="scientific">Streptomyces laurentii</name>
    <dbReference type="NCBI Taxonomy" id="39478"/>
    <lineage>
        <taxon>Bacteria</taxon>
        <taxon>Bacillati</taxon>
        <taxon>Actinomycetota</taxon>
        <taxon>Actinomycetes</taxon>
        <taxon>Kitasatosporales</taxon>
        <taxon>Streptomycetaceae</taxon>
        <taxon>Streptomyces</taxon>
    </lineage>
</organism>
<sequence>MRVIRRSRATFRRLVVSAVAVASLVGSGLVSAQPAMAAPVFQAPFACGETWRGATRSDHNDYHSIDFNWGSGSDDYLRPVHASAAGKVTGSGVYNDGVSYVLVDHGGGWATRYLHMQVGSLLPVGTTVRMGQVVGKVSDVGSPGAYHLHFEQRYNGEIVAATFDGVPFSYPDQSVTSRNCGGAASGGFGDWSGDGKADVLARQASTGNLYLYKGTGAGKLQTGNTQIGSGWGGMDALVRHGDFDGDGSEDVVAREASTGDLYLYRGNGTGGFQTGNTKIDNGWNGMDAILSPGDFDGDGNADILARQEATGDLYLYRGNGAGGLQTGNTKIDNGWNGMDAILSPGDFDGDGNADILARQEATGDLYLYRGNGAGGLQTGNTKIDNGWNGMDAILSPGDFDGDGNADILARQEATGDLYLYRGNGAGGLQTGNTKIDNGWNGMDAILSPGDFDGDGNADILARQEATGDLYLYRGNGAGGLQTGNTKIDNGWNGMNAVF</sequence>
<protein>
    <submittedName>
        <fullName evidence="4">Heme peroxidase</fullName>
    </submittedName>
</protein>
<feature type="chain" id="PRO_5039384250" evidence="2">
    <location>
        <begin position="33"/>
        <end position="498"/>
    </location>
</feature>
<dbReference type="InterPro" id="IPR013517">
    <property type="entry name" value="FG-GAP"/>
</dbReference>
<dbReference type="Pfam" id="PF01551">
    <property type="entry name" value="Peptidase_M23"/>
    <property type="match status" value="1"/>
</dbReference>
<evidence type="ECO:0000259" key="3">
    <source>
        <dbReference type="Pfam" id="PF01551"/>
    </source>
</evidence>
<dbReference type="CDD" id="cd12797">
    <property type="entry name" value="M23_peptidase"/>
    <property type="match status" value="1"/>
</dbReference>
<name>A0A160P9N8_STRLU</name>
<evidence type="ECO:0000313" key="5">
    <source>
        <dbReference type="Proteomes" id="UP000217676"/>
    </source>
</evidence>
<dbReference type="Gene3D" id="2.115.10.10">
    <property type="entry name" value="Tachylectin 2"/>
    <property type="match status" value="1"/>
</dbReference>
<dbReference type="KEGG" id="slau:SLA_6877"/>
<dbReference type="SUPFAM" id="SSF69318">
    <property type="entry name" value="Integrin alpha N-terminal domain"/>
    <property type="match status" value="2"/>
</dbReference>
<dbReference type="PANTHER" id="PTHR46580">
    <property type="entry name" value="SENSOR KINASE-RELATED"/>
    <property type="match status" value="1"/>
</dbReference>
<dbReference type="Gene3D" id="2.130.10.130">
    <property type="entry name" value="Integrin alpha, N-terminal"/>
    <property type="match status" value="1"/>
</dbReference>
<dbReference type="Pfam" id="PF13517">
    <property type="entry name" value="FG-GAP_3"/>
    <property type="match status" value="2"/>
</dbReference>
<accession>A0A160P9N8</accession>
<proteinExistence type="predicted"/>
<dbReference type="InterPro" id="IPR028994">
    <property type="entry name" value="Integrin_alpha_N"/>
</dbReference>